<evidence type="ECO:0000313" key="2">
    <source>
        <dbReference type="EMBL" id="RSV02576.1"/>
    </source>
</evidence>
<reference evidence="3" key="2">
    <citation type="submission" date="2016-12" db="EMBL/GenBank/DDBJ databases">
        <title>Whole genome sequencing of Sphingomonas sp. ABOJV.</title>
        <authorList>
            <person name="Conlan S."/>
            <person name="Thomas P.J."/>
            <person name="Mullikin J."/>
            <person name="Palmore T.N."/>
            <person name="Frank K.M."/>
            <person name="Segre J.A."/>
        </authorList>
    </citation>
    <scope>NUCLEOTIDE SEQUENCE [LARGE SCALE GENOMIC DNA]</scope>
    <source>
        <strain evidence="3">ABOJV</strain>
    </source>
</reference>
<evidence type="ECO:0000313" key="3">
    <source>
        <dbReference type="Proteomes" id="UP000185161"/>
    </source>
</evidence>
<reference evidence="1" key="1">
    <citation type="submission" date="2016-12" db="EMBL/GenBank/DDBJ databases">
        <title>Whole genome sequencing of Sphingomonas koreensis.</title>
        <authorList>
            <person name="Conlan S."/>
            <person name="Thomas P.J."/>
            <person name="Mullikin J."/>
            <person name="Palmore T.N."/>
            <person name="Frank K.M."/>
            <person name="Segre J.A."/>
        </authorList>
    </citation>
    <scope>NUCLEOTIDE SEQUENCE</scope>
    <source>
        <strain evidence="1">ABOJV</strain>
    </source>
</reference>
<dbReference type="EMBL" id="CP018820">
    <property type="protein sequence ID" value="APR53371.1"/>
    <property type="molecule type" value="Genomic_DNA"/>
</dbReference>
<dbReference type="EMBL" id="QQWO01000009">
    <property type="protein sequence ID" value="RSV02576.1"/>
    <property type="molecule type" value="Genomic_DNA"/>
</dbReference>
<dbReference type="KEGG" id="skr:BRX40_13880"/>
<dbReference type="STRING" id="93064.BRX40_13880"/>
<name>A0A1L6JBQ6_9SPHN</name>
<reference evidence="2 4" key="3">
    <citation type="submission" date="2018-07" db="EMBL/GenBank/DDBJ databases">
        <title>Genomic and Epidemiologic Investigation of an Indolent Hospital Outbreak.</title>
        <authorList>
            <person name="Johnson R.C."/>
            <person name="Deming C."/>
            <person name="Conlan S."/>
            <person name="Zellmer C.J."/>
            <person name="Michelin A.V."/>
            <person name="Lee-Lin S."/>
            <person name="Thomas P.J."/>
            <person name="Park M."/>
            <person name="Weingarten R.A."/>
            <person name="Less J."/>
            <person name="Dekker J.P."/>
            <person name="Frank K.M."/>
            <person name="Musser K.A."/>
            <person name="Mcquiston J.R."/>
            <person name="Henderson D.K."/>
            <person name="Lau A.F."/>
            <person name="Palmore T.N."/>
            <person name="Segre J.A."/>
        </authorList>
    </citation>
    <scope>NUCLEOTIDE SEQUENCE [LARGE SCALE GENOMIC DNA]</scope>
    <source>
        <strain evidence="2 4">SK-NIH.Env10_0317</strain>
    </source>
</reference>
<dbReference type="RefSeq" id="WP_075152009.1">
    <property type="nucleotide sequence ID" value="NZ_QLJC01000003.1"/>
</dbReference>
<protein>
    <submittedName>
        <fullName evidence="1">Uncharacterized protein</fullName>
    </submittedName>
</protein>
<organism evidence="1 3">
    <name type="scientific">Sphingomonas koreensis</name>
    <dbReference type="NCBI Taxonomy" id="93064"/>
    <lineage>
        <taxon>Bacteria</taxon>
        <taxon>Pseudomonadati</taxon>
        <taxon>Pseudomonadota</taxon>
        <taxon>Alphaproteobacteria</taxon>
        <taxon>Sphingomonadales</taxon>
        <taxon>Sphingomonadaceae</taxon>
        <taxon>Sphingomonas</taxon>
    </lineage>
</organism>
<proteinExistence type="predicted"/>
<accession>A0A1L6JBQ6</accession>
<dbReference type="Proteomes" id="UP000286681">
    <property type="component" value="Unassembled WGS sequence"/>
</dbReference>
<dbReference type="AlphaFoldDB" id="A0A1L6JBQ6"/>
<dbReference type="Proteomes" id="UP000185161">
    <property type="component" value="Chromosome"/>
</dbReference>
<keyword evidence="3" id="KW-1185">Reference proteome</keyword>
<evidence type="ECO:0000313" key="4">
    <source>
        <dbReference type="Proteomes" id="UP000286681"/>
    </source>
</evidence>
<sequence>MTWFTTGTIAIVSGSDAVTGTGTNWSAQQILPGFALFTGAGVLLGEIETVNSPTSLTLVDPVGATVLPGTTYKVVPTRGSDIAIYEKLAQLLGDYASVRDNAGQGMFGDGSAATPGMRFGTDQGSGMWRPSANAIAWSTGGVERMRVDANGRVGIGTAAPGDKVDIRFAGTQGVRVISDDGNSAYLSLVSLGHTGWSLISQADNALVIKADGSERLRLDASGNIGIGAQPSAGVRLYVRSATTTGAAYYADNGSNSGFKVSFASGLTKVGNDFGAPLAFVTNDVERARLDAAGNLLIGVTTGNQHTVSKAVAEGVTILQVDNAASDAALFFGATGTGGSSAASALRLRANSVTGRSLNAGGTINASGADFAEYISKAADCGLIEKGDVCGIDADGKLTTSWIAAHSFVIKSLEPGFVGGDKWWQAVGLRPQPPAPIGAAPVAPIAPEPFADPEPVQGEEETEAAFAVRHFIWSSAAAGAAAALALYEDAVAAFPALLAAWETASASFEADQAQFETDLAAWEAELEAARQRVDRIAFCGQVPANLTGTFAVGDYVVAVQGSDDTITAIAVPEGDITFEQYRRRIGKVWAVREGRAWIDVQHG</sequence>
<gene>
    <name evidence="1" type="ORF">BRX40_13880</name>
    <name evidence="2" type="ORF">CA257_11785</name>
</gene>
<evidence type="ECO:0000313" key="1">
    <source>
        <dbReference type="EMBL" id="APR53371.1"/>
    </source>
</evidence>